<dbReference type="RefSeq" id="WP_343049011.1">
    <property type="nucleotide sequence ID" value="NZ_JACCAC010000001.1"/>
</dbReference>
<sequence length="216" mass="23343">MAAGGEPQDLSAVAWPLRTPRLLIRPARADDVAATYAYRRLPEVHHWITYAGEDPDDYAARWVPPGRLTRTLVVELAGTDHGSAGSGGSDSSDGRGTTVVGDLMVSVDDAWGQSEVAERAAGTVAELGWAFDPAHTGRGLATEAVGELVRACFEDLGLRRVVASCFAANTASWRLMERLGMRREVATVRDSLHRSGEWLDGVGYALLAEEWRARRA</sequence>
<dbReference type="Gene3D" id="3.40.630.30">
    <property type="match status" value="1"/>
</dbReference>
<dbReference type="EMBL" id="JACCAC010000001">
    <property type="protein sequence ID" value="NYG54112.1"/>
    <property type="molecule type" value="Genomic_DNA"/>
</dbReference>
<comment type="caution">
    <text evidence="2">The sequence shown here is derived from an EMBL/GenBank/DDBJ whole genome shotgun (WGS) entry which is preliminary data.</text>
</comment>
<keyword evidence="2" id="KW-0808">Transferase</keyword>
<evidence type="ECO:0000313" key="3">
    <source>
        <dbReference type="Proteomes" id="UP000544110"/>
    </source>
</evidence>
<dbReference type="InterPro" id="IPR016181">
    <property type="entry name" value="Acyl_CoA_acyltransferase"/>
</dbReference>
<dbReference type="AlphaFoldDB" id="A0A7Y9RPD7"/>
<protein>
    <submittedName>
        <fullName evidence="2">RimJ/RimL family protein N-acetyltransferase</fullName>
    </submittedName>
</protein>
<keyword evidence="3" id="KW-1185">Reference proteome</keyword>
<dbReference type="PROSITE" id="PS51186">
    <property type="entry name" value="GNAT"/>
    <property type="match status" value="1"/>
</dbReference>
<dbReference type="InterPro" id="IPR051531">
    <property type="entry name" value="N-acetyltransferase"/>
</dbReference>
<gene>
    <name evidence="2" type="ORF">BJ989_000416</name>
</gene>
<accession>A0A7Y9RPD7</accession>
<dbReference type="GO" id="GO:0016747">
    <property type="term" value="F:acyltransferase activity, transferring groups other than amino-acyl groups"/>
    <property type="evidence" value="ECO:0007669"/>
    <property type="project" value="InterPro"/>
</dbReference>
<feature type="domain" description="N-acetyltransferase" evidence="1">
    <location>
        <begin position="22"/>
        <end position="209"/>
    </location>
</feature>
<proteinExistence type="predicted"/>
<dbReference type="PANTHER" id="PTHR43792">
    <property type="entry name" value="GNAT FAMILY, PUTATIVE (AFU_ORTHOLOGUE AFUA_3G00765)-RELATED-RELATED"/>
    <property type="match status" value="1"/>
</dbReference>
<organism evidence="2 3">
    <name type="scientific">Nocardioides perillae</name>
    <dbReference type="NCBI Taxonomy" id="1119534"/>
    <lineage>
        <taxon>Bacteria</taxon>
        <taxon>Bacillati</taxon>
        <taxon>Actinomycetota</taxon>
        <taxon>Actinomycetes</taxon>
        <taxon>Propionibacteriales</taxon>
        <taxon>Nocardioidaceae</taxon>
        <taxon>Nocardioides</taxon>
    </lineage>
</organism>
<dbReference type="SUPFAM" id="SSF55729">
    <property type="entry name" value="Acyl-CoA N-acyltransferases (Nat)"/>
    <property type="match status" value="1"/>
</dbReference>
<reference evidence="2 3" key="1">
    <citation type="submission" date="2020-07" db="EMBL/GenBank/DDBJ databases">
        <title>Sequencing the genomes of 1000 actinobacteria strains.</title>
        <authorList>
            <person name="Klenk H.-P."/>
        </authorList>
    </citation>
    <scope>NUCLEOTIDE SEQUENCE [LARGE SCALE GENOMIC DNA]</scope>
    <source>
        <strain evidence="2 3">DSM 24552</strain>
    </source>
</reference>
<evidence type="ECO:0000259" key="1">
    <source>
        <dbReference type="PROSITE" id="PS51186"/>
    </source>
</evidence>
<dbReference type="InterPro" id="IPR000182">
    <property type="entry name" value="GNAT_dom"/>
</dbReference>
<name>A0A7Y9RPD7_9ACTN</name>
<dbReference type="Proteomes" id="UP000544110">
    <property type="component" value="Unassembled WGS sequence"/>
</dbReference>
<dbReference type="Pfam" id="PF13302">
    <property type="entry name" value="Acetyltransf_3"/>
    <property type="match status" value="1"/>
</dbReference>
<evidence type="ECO:0000313" key="2">
    <source>
        <dbReference type="EMBL" id="NYG54112.1"/>
    </source>
</evidence>
<dbReference type="PANTHER" id="PTHR43792:SF1">
    <property type="entry name" value="N-ACETYLTRANSFERASE DOMAIN-CONTAINING PROTEIN"/>
    <property type="match status" value="1"/>
</dbReference>